<name>A0ABW2AL19_9MICO</name>
<evidence type="ECO:0000313" key="3">
    <source>
        <dbReference type="Proteomes" id="UP001596298"/>
    </source>
</evidence>
<dbReference type="Proteomes" id="UP001596298">
    <property type="component" value="Unassembled WGS sequence"/>
</dbReference>
<dbReference type="Gene3D" id="3.40.630.30">
    <property type="match status" value="1"/>
</dbReference>
<comment type="caution">
    <text evidence="2">The sequence shown here is derived from an EMBL/GenBank/DDBJ whole genome shotgun (WGS) entry which is preliminary data.</text>
</comment>
<keyword evidence="2" id="KW-0012">Acyltransferase</keyword>
<gene>
    <name evidence="2" type="ORF">ACFQDH_19225</name>
</gene>
<proteinExistence type="predicted"/>
<dbReference type="InterPro" id="IPR016181">
    <property type="entry name" value="Acyl_CoA_acyltransferase"/>
</dbReference>
<dbReference type="Pfam" id="PF00583">
    <property type="entry name" value="Acetyltransf_1"/>
    <property type="match status" value="1"/>
</dbReference>
<dbReference type="PROSITE" id="PS51186">
    <property type="entry name" value="GNAT"/>
    <property type="match status" value="1"/>
</dbReference>
<dbReference type="EC" id="2.3.1.-" evidence="2"/>
<dbReference type="RefSeq" id="WP_382403997.1">
    <property type="nucleotide sequence ID" value="NZ_JBHSWH010000001.1"/>
</dbReference>
<evidence type="ECO:0000313" key="2">
    <source>
        <dbReference type="EMBL" id="MFC6707325.1"/>
    </source>
</evidence>
<protein>
    <submittedName>
        <fullName evidence="2">GNAT family N-acetyltransferase</fullName>
        <ecNumber evidence="2">2.3.1.-</ecNumber>
    </submittedName>
</protein>
<organism evidence="2 3">
    <name type="scientific">Flexivirga alba</name>
    <dbReference type="NCBI Taxonomy" id="702742"/>
    <lineage>
        <taxon>Bacteria</taxon>
        <taxon>Bacillati</taxon>
        <taxon>Actinomycetota</taxon>
        <taxon>Actinomycetes</taxon>
        <taxon>Micrococcales</taxon>
        <taxon>Dermacoccaceae</taxon>
        <taxon>Flexivirga</taxon>
    </lineage>
</organism>
<reference evidence="3" key="1">
    <citation type="journal article" date="2019" name="Int. J. Syst. Evol. Microbiol.">
        <title>The Global Catalogue of Microorganisms (GCM) 10K type strain sequencing project: providing services to taxonomists for standard genome sequencing and annotation.</title>
        <authorList>
            <consortium name="The Broad Institute Genomics Platform"/>
            <consortium name="The Broad Institute Genome Sequencing Center for Infectious Disease"/>
            <person name="Wu L."/>
            <person name="Ma J."/>
        </authorList>
    </citation>
    <scope>NUCLEOTIDE SEQUENCE [LARGE SCALE GENOMIC DNA]</scope>
    <source>
        <strain evidence="3">CCUG 58127</strain>
    </source>
</reference>
<dbReference type="InterPro" id="IPR000182">
    <property type="entry name" value="GNAT_dom"/>
</dbReference>
<keyword evidence="3" id="KW-1185">Reference proteome</keyword>
<dbReference type="GO" id="GO:0016746">
    <property type="term" value="F:acyltransferase activity"/>
    <property type="evidence" value="ECO:0007669"/>
    <property type="project" value="UniProtKB-KW"/>
</dbReference>
<sequence length="74" mass="7929">MAGPRARGSGTVDALLDACASVVREHGGTQMSLLVMEDNPRGIRAYERNGFVLTGEREVAPDGRVELVMSRSLV</sequence>
<evidence type="ECO:0000259" key="1">
    <source>
        <dbReference type="PROSITE" id="PS51186"/>
    </source>
</evidence>
<dbReference type="EMBL" id="JBHSWH010000001">
    <property type="protein sequence ID" value="MFC6707325.1"/>
    <property type="molecule type" value="Genomic_DNA"/>
</dbReference>
<accession>A0ABW2AL19</accession>
<dbReference type="SUPFAM" id="SSF55729">
    <property type="entry name" value="Acyl-CoA N-acyltransferases (Nat)"/>
    <property type="match status" value="1"/>
</dbReference>
<feature type="domain" description="N-acetyltransferase" evidence="1">
    <location>
        <begin position="1"/>
        <end position="74"/>
    </location>
</feature>
<keyword evidence="2" id="KW-0808">Transferase</keyword>